<dbReference type="SUPFAM" id="SSF54373">
    <property type="entry name" value="FAD-linked reductases, C-terminal domain"/>
    <property type="match status" value="1"/>
</dbReference>
<feature type="compositionally biased region" description="Polar residues" evidence="8">
    <location>
        <begin position="18"/>
        <end position="27"/>
    </location>
</feature>
<dbReference type="Proteomes" id="UP000276133">
    <property type="component" value="Unassembled WGS sequence"/>
</dbReference>
<dbReference type="SUPFAM" id="SSF51905">
    <property type="entry name" value="FAD/NAD(P)-binding domain"/>
    <property type="match status" value="1"/>
</dbReference>
<dbReference type="Pfam" id="PF01593">
    <property type="entry name" value="Amino_oxidase"/>
    <property type="match status" value="1"/>
</dbReference>
<name>A0A3M7RWE0_BRAPC</name>
<dbReference type="OrthoDB" id="7777654at2759"/>
<feature type="binding site" evidence="6">
    <location>
        <position position="434"/>
    </location>
    <ligand>
        <name>substrate</name>
    </ligand>
</feature>
<dbReference type="InterPro" id="IPR036188">
    <property type="entry name" value="FAD/NAD-bd_sf"/>
</dbReference>
<dbReference type="STRING" id="10195.A0A3M7RWE0"/>
<dbReference type="Gene3D" id="3.50.50.60">
    <property type="entry name" value="FAD/NAD(P)-binding domain"/>
    <property type="match status" value="1"/>
</dbReference>
<dbReference type="EMBL" id="REGN01002494">
    <property type="protein sequence ID" value="RNA27769.1"/>
    <property type="molecule type" value="Genomic_DNA"/>
</dbReference>
<comment type="cofactor">
    <cofactor evidence="1 7">
        <name>FAD</name>
        <dbReference type="ChEBI" id="CHEBI:57692"/>
    </cofactor>
</comment>
<reference evidence="10 11" key="1">
    <citation type="journal article" date="2018" name="Sci. Rep.">
        <title>Genomic signatures of local adaptation to the degree of environmental predictability in rotifers.</title>
        <authorList>
            <person name="Franch-Gras L."/>
            <person name="Hahn C."/>
            <person name="Garcia-Roger E.M."/>
            <person name="Carmona M.J."/>
            <person name="Serra M."/>
            <person name="Gomez A."/>
        </authorList>
    </citation>
    <scope>NUCLEOTIDE SEQUENCE [LARGE SCALE GENOMIC DNA]</scope>
    <source>
        <strain evidence="10">HYR1</strain>
    </source>
</reference>
<dbReference type="Gene3D" id="1.10.405.10">
    <property type="entry name" value="Guanine Nucleotide Dissociation Inhibitor, domain 1"/>
    <property type="match status" value="1"/>
</dbReference>
<protein>
    <recommendedName>
        <fullName evidence="7">Amine oxidase</fullName>
        <ecNumber evidence="7">1.4.3.-</ecNumber>
    </recommendedName>
</protein>
<feature type="region of interest" description="Disordered" evidence="8">
    <location>
        <begin position="1"/>
        <end position="27"/>
    </location>
</feature>
<evidence type="ECO:0000256" key="6">
    <source>
        <dbReference type="PIRSR" id="PIRSR601613-1"/>
    </source>
</evidence>
<comment type="subcellular location">
    <subcellularLocation>
        <location evidence="2">Mitochondrion outer membrane</location>
        <topology evidence="2">Single-pass type IV membrane protein</topology>
        <orientation evidence="2">Cytoplasmic side</orientation>
    </subcellularLocation>
</comment>
<dbReference type="GO" id="GO:0005741">
    <property type="term" value="C:mitochondrial outer membrane"/>
    <property type="evidence" value="ECO:0007669"/>
    <property type="project" value="UniProtKB-SubCell"/>
</dbReference>
<keyword evidence="4 7" id="KW-0560">Oxidoreductase</keyword>
<evidence type="ECO:0000259" key="9">
    <source>
        <dbReference type="Pfam" id="PF01593"/>
    </source>
</evidence>
<dbReference type="Gene3D" id="3.90.660.10">
    <property type="match status" value="1"/>
</dbReference>
<dbReference type="InterPro" id="IPR002937">
    <property type="entry name" value="Amino_oxidase"/>
</dbReference>
<dbReference type="InterPro" id="IPR050703">
    <property type="entry name" value="Flavin_MAO"/>
</dbReference>
<dbReference type="InterPro" id="IPR001613">
    <property type="entry name" value="Flavin_amine_oxidase"/>
</dbReference>
<gene>
    <name evidence="10" type="ORF">BpHYR1_027428</name>
</gene>
<evidence type="ECO:0000256" key="8">
    <source>
        <dbReference type="SAM" id="MobiDB-lite"/>
    </source>
</evidence>
<proteinExistence type="inferred from homology"/>
<dbReference type="AlphaFoldDB" id="A0A3M7RWE0"/>
<sequence>MDNQENAEPENKTKSENVQESNELQNENYVLINEDEENDSPVSSVSNEFIKNESCNSQNNQFIYDVIIIGAGLSGLYSAYYLTKKCNDLRILVIEGKDRLGGRTQSADLKCSEDGQKSKWDLGGQWVTDTQTHITKLLVELDLETYPQHIEGKKILETNGKMVNYNSSIPSVSILSLIDLQMGSMKISSNAKKISTIDPFENLNLASRLDSGNLDEFLLSKSFSSKSRSLLDPAIRTIFGVEASQINALFGLMYIKSGGGSLESLALSDKGCAQEKKVKGGTQQISERLAQIIKNNEKNKILLNTVLIEIKQDKEKICVMAKNLSGPISFECKKVISSIPINQYVHIDFDPELPIYKRHVFQFCQMGNLIKFIVTYSKPFWREKGFSGEVVSDGSVLWSKEWSNIEGVEIPKSGPIACVFDGTNDQGQAALVGFIGAKMAVEWTDQKDELRKQEVIEALVRYFGQEARNYLEYVEKIWAKEKFAGGCPTCNLSSSGVMQNYARAVREPFMNIHFCGTESATVWQGYMDGAIQSGERAANEVLYVLFKDDRSIDYDYENTFYFHNEMNRKNSISK</sequence>
<evidence type="ECO:0000256" key="1">
    <source>
        <dbReference type="ARBA" id="ARBA00001974"/>
    </source>
</evidence>
<evidence type="ECO:0000256" key="4">
    <source>
        <dbReference type="ARBA" id="ARBA00023002"/>
    </source>
</evidence>
<evidence type="ECO:0000256" key="2">
    <source>
        <dbReference type="ARBA" id="ARBA00004362"/>
    </source>
</evidence>
<feature type="binding site" evidence="6">
    <location>
        <position position="74"/>
    </location>
    <ligand>
        <name>FAD</name>
        <dbReference type="ChEBI" id="CHEBI:57692"/>
    </ligand>
</feature>
<dbReference type="PANTHER" id="PTHR43563">
    <property type="entry name" value="AMINE OXIDASE"/>
    <property type="match status" value="1"/>
</dbReference>
<keyword evidence="7" id="KW-0285">Flavoprotein</keyword>
<feature type="domain" description="Amine oxidase" evidence="9">
    <location>
        <begin position="73"/>
        <end position="542"/>
    </location>
</feature>
<keyword evidence="11" id="KW-1185">Reference proteome</keyword>
<dbReference type="GO" id="GO:0097621">
    <property type="term" value="F:monoamine oxidase activity"/>
    <property type="evidence" value="ECO:0007669"/>
    <property type="project" value="UniProtKB-EC"/>
</dbReference>
<evidence type="ECO:0000256" key="7">
    <source>
        <dbReference type="RuleBase" id="RU362067"/>
    </source>
</evidence>
<evidence type="ECO:0000313" key="11">
    <source>
        <dbReference type="Proteomes" id="UP000276133"/>
    </source>
</evidence>
<dbReference type="PANTHER" id="PTHR43563:SF14">
    <property type="entry name" value="AMINE OXIDASE"/>
    <property type="match status" value="1"/>
</dbReference>
<accession>A0A3M7RWE0</accession>
<evidence type="ECO:0000256" key="3">
    <source>
        <dbReference type="ARBA" id="ARBA00005995"/>
    </source>
</evidence>
<dbReference type="GO" id="GO:0008131">
    <property type="term" value="F:primary methylamine oxidase activity"/>
    <property type="evidence" value="ECO:0007669"/>
    <property type="project" value="UniProtKB-ARBA"/>
</dbReference>
<feature type="binding site" evidence="6">
    <location>
        <position position="518"/>
    </location>
    <ligand>
        <name>FAD</name>
        <dbReference type="ChEBI" id="CHEBI:57692"/>
    </ligand>
</feature>
<dbReference type="PRINTS" id="PR00757">
    <property type="entry name" value="AMINEOXDASEF"/>
</dbReference>
<comment type="similarity">
    <text evidence="3 7">Belongs to the flavin monoamine oxidase family.</text>
</comment>
<dbReference type="EC" id="1.4.3.-" evidence="7"/>
<keyword evidence="7" id="KW-0274">FAD</keyword>
<comment type="caution">
    <text evidence="10">The sequence shown here is derived from an EMBL/GenBank/DDBJ whole genome shotgun (WGS) entry which is preliminary data.</text>
</comment>
<comment type="catalytic activity">
    <reaction evidence="5">
        <text>a secondary aliphatic amine + O2 + H2O = a primary amine + an aldehyde + H2O2</text>
        <dbReference type="Rhea" id="RHEA:26414"/>
        <dbReference type="ChEBI" id="CHEBI:15377"/>
        <dbReference type="ChEBI" id="CHEBI:15379"/>
        <dbReference type="ChEBI" id="CHEBI:16240"/>
        <dbReference type="ChEBI" id="CHEBI:17478"/>
        <dbReference type="ChEBI" id="CHEBI:58855"/>
        <dbReference type="ChEBI" id="CHEBI:65296"/>
        <dbReference type="EC" id="1.4.3.4"/>
    </reaction>
</comment>
<organism evidence="10 11">
    <name type="scientific">Brachionus plicatilis</name>
    <name type="common">Marine rotifer</name>
    <name type="synonym">Brachionus muelleri</name>
    <dbReference type="NCBI Taxonomy" id="10195"/>
    <lineage>
        <taxon>Eukaryota</taxon>
        <taxon>Metazoa</taxon>
        <taxon>Spiralia</taxon>
        <taxon>Gnathifera</taxon>
        <taxon>Rotifera</taxon>
        <taxon>Eurotatoria</taxon>
        <taxon>Monogononta</taxon>
        <taxon>Pseudotrocha</taxon>
        <taxon>Ploima</taxon>
        <taxon>Brachionidae</taxon>
        <taxon>Brachionus</taxon>
    </lineage>
</organism>
<evidence type="ECO:0000256" key="5">
    <source>
        <dbReference type="ARBA" id="ARBA00048448"/>
    </source>
</evidence>
<evidence type="ECO:0000313" key="10">
    <source>
        <dbReference type="EMBL" id="RNA27769.1"/>
    </source>
</evidence>